<dbReference type="InterPro" id="IPR051334">
    <property type="entry name" value="SRPK"/>
</dbReference>
<evidence type="ECO:0000256" key="9">
    <source>
        <dbReference type="SAM" id="Phobius"/>
    </source>
</evidence>
<keyword evidence="6" id="KW-0067">ATP-binding</keyword>
<evidence type="ECO:0000256" key="8">
    <source>
        <dbReference type="ARBA" id="ARBA00048679"/>
    </source>
</evidence>
<dbReference type="InterPro" id="IPR000719">
    <property type="entry name" value="Prot_kinase_dom"/>
</dbReference>
<reference evidence="11 12" key="2">
    <citation type="journal article" date="2022" name="Mol. Biol. Evol.">
        <title>Comparative Genomics Reveals Insights into the Divergent Evolution of Astigmatic Mites and Household Pest Adaptations.</title>
        <authorList>
            <person name="Xiong Q."/>
            <person name="Wan A.T."/>
            <person name="Liu X."/>
            <person name="Fung C.S."/>
            <person name="Xiao X."/>
            <person name="Malainual N."/>
            <person name="Hou J."/>
            <person name="Wang L."/>
            <person name="Wang M."/>
            <person name="Yang K.Y."/>
            <person name="Cui Y."/>
            <person name="Leung E.L."/>
            <person name="Nong W."/>
            <person name="Shin S.K."/>
            <person name="Au S.W."/>
            <person name="Jeong K.Y."/>
            <person name="Chew F.T."/>
            <person name="Hui J.H."/>
            <person name="Leung T.F."/>
            <person name="Tungtrongchitr A."/>
            <person name="Zhong N."/>
            <person name="Liu Z."/>
            <person name="Tsui S.K."/>
        </authorList>
    </citation>
    <scope>NUCLEOTIDE SEQUENCE [LARGE SCALE GENOMIC DNA]</scope>
    <source>
        <strain evidence="11">Derp</strain>
    </source>
</reference>
<evidence type="ECO:0000256" key="7">
    <source>
        <dbReference type="ARBA" id="ARBA00047899"/>
    </source>
</evidence>
<keyword evidence="9" id="KW-0472">Membrane</keyword>
<keyword evidence="2" id="KW-0723">Serine/threonine-protein kinase</keyword>
<keyword evidence="3" id="KW-0808">Transferase</keyword>
<evidence type="ECO:0000256" key="6">
    <source>
        <dbReference type="ARBA" id="ARBA00022840"/>
    </source>
</evidence>
<feature type="transmembrane region" description="Helical" evidence="9">
    <location>
        <begin position="450"/>
        <end position="467"/>
    </location>
</feature>
<comment type="catalytic activity">
    <reaction evidence="7">
        <text>L-threonyl-[protein] + ATP = O-phospho-L-threonyl-[protein] + ADP + H(+)</text>
        <dbReference type="Rhea" id="RHEA:46608"/>
        <dbReference type="Rhea" id="RHEA-COMP:11060"/>
        <dbReference type="Rhea" id="RHEA-COMP:11605"/>
        <dbReference type="ChEBI" id="CHEBI:15378"/>
        <dbReference type="ChEBI" id="CHEBI:30013"/>
        <dbReference type="ChEBI" id="CHEBI:30616"/>
        <dbReference type="ChEBI" id="CHEBI:61977"/>
        <dbReference type="ChEBI" id="CHEBI:456216"/>
        <dbReference type="EC" id="2.7.11.1"/>
    </reaction>
</comment>
<sequence>MTKTIFAFILINSIIYTLFLLKSLFFRQNSVMDHNVNNNNDVDNNNQNNNKKAMMAESSTMYRIEKSLVNKFSQILRIITWSNYNAHNNNEYGDDDVVDNNKEMIINELNSTIFIDDNDSINMNINNNNDNKNKNNNNNSNQMKMLNILQPICQSNENFGKIFQVKYEQLNQDHDSNPKLNNENENSTKSIMTTKLCGKIIDLKSIRKKIEYTNGISTTLLSCLLHREREMKRSLIMADYYRHYQYFRSVCQKLLKNSFINNNSNNNNNNSNKHLVYYEQIIAYNGHTFNMGEPNHRYRVYEKINDNDCCYLLPYQIIFIMPMAVMNLKEAIYKNHPKGLTISLVRDYSKQIIDGLQFLHGQFKIAHLNLKPENILLYIDDSNKSTNEIKYCIKLVDILDNYIFPVKKSVQTLSPFDIPNQSIQYAISPLFIDYFYQENDQLRIQFKHDLYCLTIIILIMLIGYEQFEKRFIVSQLPYRIQANPLHQNFTLLIDRIKLSFNDQKIATIFSDWFEYHLAIISNINNNVNSMDIMKSMIKHQALQNKASFFF</sequence>
<protein>
    <recommendedName>
        <fullName evidence="1">non-specific serine/threonine protein kinase</fullName>
        <ecNumber evidence="1">2.7.11.1</ecNumber>
    </recommendedName>
</protein>
<keyword evidence="4" id="KW-0547">Nucleotide-binding</keyword>
<dbReference type="PANTHER" id="PTHR47634:SF9">
    <property type="entry name" value="PROTEIN KINASE DOMAIN-CONTAINING PROTEIN-RELATED"/>
    <property type="match status" value="1"/>
</dbReference>
<evidence type="ECO:0000256" key="1">
    <source>
        <dbReference type="ARBA" id="ARBA00012513"/>
    </source>
</evidence>
<dbReference type="InterPro" id="IPR011009">
    <property type="entry name" value="Kinase-like_dom_sf"/>
</dbReference>
<dbReference type="EC" id="2.7.11.1" evidence="1"/>
<evidence type="ECO:0000313" key="11">
    <source>
        <dbReference type="EMBL" id="KAH9422601.1"/>
    </source>
</evidence>
<keyword evidence="9" id="KW-0812">Transmembrane</keyword>
<proteinExistence type="predicted"/>
<dbReference type="GO" id="GO:0016301">
    <property type="term" value="F:kinase activity"/>
    <property type="evidence" value="ECO:0007669"/>
    <property type="project" value="UniProtKB-KW"/>
</dbReference>
<keyword evidence="12" id="KW-1185">Reference proteome</keyword>
<evidence type="ECO:0000256" key="3">
    <source>
        <dbReference type="ARBA" id="ARBA00022679"/>
    </source>
</evidence>
<gene>
    <name evidence="11" type="primary">SRPK2_1</name>
    <name evidence="11" type="ORF">DERP_003278</name>
</gene>
<dbReference type="EMBL" id="NJHN03000036">
    <property type="protein sequence ID" value="KAH9422601.1"/>
    <property type="molecule type" value="Genomic_DNA"/>
</dbReference>
<dbReference type="SMART" id="SM00220">
    <property type="entry name" value="S_TKc"/>
    <property type="match status" value="1"/>
</dbReference>
<evidence type="ECO:0000256" key="4">
    <source>
        <dbReference type="ARBA" id="ARBA00022741"/>
    </source>
</evidence>
<dbReference type="Proteomes" id="UP000887458">
    <property type="component" value="Unassembled WGS sequence"/>
</dbReference>
<dbReference type="SUPFAM" id="SSF56112">
    <property type="entry name" value="Protein kinase-like (PK-like)"/>
    <property type="match status" value="1"/>
</dbReference>
<dbReference type="PROSITE" id="PS50011">
    <property type="entry name" value="PROTEIN_KINASE_DOM"/>
    <property type="match status" value="1"/>
</dbReference>
<evidence type="ECO:0000259" key="10">
    <source>
        <dbReference type="PROSITE" id="PS50011"/>
    </source>
</evidence>
<keyword evidence="9" id="KW-1133">Transmembrane helix</keyword>
<accession>A0ABQ8JJ36</accession>
<comment type="caution">
    <text evidence="11">The sequence shown here is derived from an EMBL/GenBank/DDBJ whole genome shotgun (WGS) entry which is preliminary data.</text>
</comment>
<evidence type="ECO:0000313" key="12">
    <source>
        <dbReference type="Proteomes" id="UP000887458"/>
    </source>
</evidence>
<keyword evidence="5 11" id="KW-0418">Kinase</keyword>
<comment type="catalytic activity">
    <reaction evidence="8">
        <text>L-seryl-[protein] + ATP = O-phospho-L-seryl-[protein] + ADP + H(+)</text>
        <dbReference type="Rhea" id="RHEA:17989"/>
        <dbReference type="Rhea" id="RHEA-COMP:9863"/>
        <dbReference type="Rhea" id="RHEA-COMP:11604"/>
        <dbReference type="ChEBI" id="CHEBI:15378"/>
        <dbReference type="ChEBI" id="CHEBI:29999"/>
        <dbReference type="ChEBI" id="CHEBI:30616"/>
        <dbReference type="ChEBI" id="CHEBI:83421"/>
        <dbReference type="ChEBI" id="CHEBI:456216"/>
        <dbReference type="EC" id="2.7.11.1"/>
    </reaction>
</comment>
<reference evidence="11 12" key="1">
    <citation type="journal article" date="2018" name="J. Allergy Clin. Immunol.">
        <title>High-quality assembly of Dermatophagoides pteronyssinus genome and transcriptome reveals a wide range of novel allergens.</title>
        <authorList>
            <person name="Liu X.Y."/>
            <person name="Yang K.Y."/>
            <person name="Wang M.Q."/>
            <person name="Kwok J.S."/>
            <person name="Zeng X."/>
            <person name="Yang Z."/>
            <person name="Xiao X.J."/>
            <person name="Lau C.P."/>
            <person name="Li Y."/>
            <person name="Huang Z.M."/>
            <person name="Ba J.G."/>
            <person name="Yim A.K."/>
            <person name="Ouyang C.Y."/>
            <person name="Ngai S.M."/>
            <person name="Chan T.F."/>
            <person name="Leung E.L."/>
            <person name="Liu L."/>
            <person name="Liu Z.G."/>
            <person name="Tsui S.K."/>
        </authorList>
    </citation>
    <scope>NUCLEOTIDE SEQUENCE [LARGE SCALE GENOMIC DNA]</scope>
    <source>
        <strain evidence="11">Derp</strain>
    </source>
</reference>
<feature type="domain" description="Protein kinase" evidence="10">
    <location>
        <begin position="148"/>
        <end position="550"/>
    </location>
</feature>
<feature type="transmembrane region" description="Helical" evidence="9">
    <location>
        <begin position="6"/>
        <end position="25"/>
    </location>
</feature>
<dbReference type="PANTHER" id="PTHR47634">
    <property type="entry name" value="PROTEIN KINASE DOMAIN-CONTAINING PROTEIN-RELATED"/>
    <property type="match status" value="1"/>
</dbReference>
<organism evidence="11 12">
    <name type="scientific">Dermatophagoides pteronyssinus</name>
    <name type="common">European house dust mite</name>
    <dbReference type="NCBI Taxonomy" id="6956"/>
    <lineage>
        <taxon>Eukaryota</taxon>
        <taxon>Metazoa</taxon>
        <taxon>Ecdysozoa</taxon>
        <taxon>Arthropoda</taxon>
        <taxon>Chelicerata</taxon>
        <taxon>Arachnida</taxon>
        <taxon>Acari</taxon>
        <taxon>Acariformes</taxon>
        <taxon>Sarcoptiformes</taxon>
        <taxon>Astigmata</taxon>
        <taxon>Psoroptidia</taxon>
        <taxon>Analgoidea</taxon>
        <taxon>Pyroglyphidae</taxon>
        <taxon>Dermatophagoidinae</taxon>
        <taxon>Dermatophagoides</taxon>
    </lineage>
</organism>
<name>A0ABQ8JJ36_DERPT</name>
<evidence type="ECO:0000256" key="2">
    <source>
        <dbReference type="ARBA" id="ARBA00022527"/>
    </source>
</evidence>
<dbReference type="Gene3D" id="1.10.510.10">
    <property type="entry name" value="Transferase(Phosphotransferase) domain 1"/>
    <property type="match status" value="1"/>
</dbReference>
<evidence type="ECO:0000256" key="5">
    <source>
        <dbReference type="ARBA" id="ARBA00022777"/>
    </source>
</evidence>